<sequence length="128" mass="13910">MDCRIIEVVRPGVGKVRDLPSSELSSLNQEYWVLVDGVSLRDIGPEGENRLRAAVDALEDAVFAKLAALLEELGNLNLERAEVFFRKQKEIWEIASGDPEFLAANTFTTVAELAAAADPENGLSLPGV</sequence>
<accession>Q1MHB0</accession>
<dbReference type="KEGG" id="rle:RL2163"/>
<protein>
    <submittedName>
        <fullName evidence="1">Uncharacterized protein</fullName>
    </submittedName>
</protein>
<organism evidence="1 2">
    <name type="scientific">Rhizobium johnstonii (strain DSM 114642 / LMG 32736 / 3841)</name>
    <name type="common">Rhizobium leguminosarum bv. viciae</name>
    <dbReference type="NCBI Taxonomy" id="216596"/>
    <lineage>
        <taxon>Bacteria</taxon>
        <taxon>Pseudomonadati</taxon>
        <taxon>Pseudomonadota</taxon>
        <taxon>Alphaproteobacteria</taxon>
        <taxon>Hyphomicrobiales</taxon>
        <taxon>Rhizobiaceae</taxon>
        <taxon>Rhizobium/Agrobacterium group</taxon>
        <taxon>Rhizobium</taxon>
        <taxon>Rhizobium johnstonii</taxon>
    </lineage>
</organism>
<dbReference type="RefSeq" id="WP_011651762.1">
    <property type="nucleotide sequence ID" value="NC_008380.1"/>
</dbReference>
<evidence type="ECO:0000313" key="1">
    <source>
        <dbReference type="EMBL" id="CAK07655.1"/>
    </source>
</evidence>
<evidence type="ECO:0000313" key="2">
    <source>
        <dbReference type="Proteomes" id="UP000006575"/>
    </source>
</evidence>
<keyword evidence="2" id="KW-1185">Reference proteome</keyword>
<gene>
    <name evidence="1" type="ordered locus">RL2163</name>
</gene>
<dbReference type="AlphaFoldDB" id="Q1MHB0"/>
<name>Q1MHB0_RHIJ3</name>
<dbReference type="EnsemblBacteria" id="CAK07655">
    <property type="protein sequence ID" value="CAK07655"/>
    <property type="gene ID" value="RL2163"/>
</dbReference>
<dbReference type="GeneID" id="303207170"/>
<reference evidence="1 2" key="1">
    <citation type="journal article" date="2006" name="Genome Biol.">
        <title>The genome of Rhizobium leguminosarum has recognizable core and accessory components.</title>
        <authorList>
            <person name="Young J.W."/>
            <person name="Crossman L.C."/>
            <person name="Johnston A.W.B."/>
            <person name="Thomson N.R."/>
            <person name="Ghazoui Z.F."/>
            <person name="Hull K.H."/>
            <person name="Wexler M."/>
            <person name="Curson A.R.J."/>
            <person name="Todd J.D."/>
            <person name="Poole P.S."/>
            <person name="Mauchline T.H."/>
            <person name="East A.K."/>
            <person name="Quail M.A."/>
            <person name="Churcher C."/>
            <person name="Arrowsmith C."/>
            <person name="Cherevach A."/>
            <person name="Chillingworth T."/>
            <person name="Clarke K."/>
            <person name="Cronin A."/>
            <person name="Davis P."/>
            <person name="Fraser A."/>
            <person name="Hance Z."/>
            <person name="Hauser H."/>
            <person name="Jagels K."/>
            <person name="Moule S."/>
            <person name="Mungall K."/>
            <person name="Norbertczak H."/>
            <person name="Rabbinowitsch E."/>
            <person name="Sanders M."/>
            <person name="Simmonds M."/>
            <person name="Whitehead S."/>
            <person name="Parkhill J."/>
        </authorList>
    </citation>
    <scope>NUCLEOTIDE SEQUENCE [LARGE SCALE GENOMIC DNA]</scope>
    <source>
        <strain evidence="2">DSM 114642 / LMG 32736 / 3841</strain>
    </source>
</reference>
<dbReference type="EMBL" id="AM236080">
    <property type="protein sequence ID" value="CAK07655.1"/>
    <property type="molecule type" value="Genomic_DNA"/>
</dbReference>
<dbReference type="HOGENOM" id="CLU_1957795_0_0_5"/>
<dbReference type="Proteomes" id="UP000006575">
    <property type="component" value="Chromosome"/>
</dbReference>
<proteinExistence type="predicted"/>